<comment type="caution">
    <text evidence="1">The sequence shown here is derived from an EMBL/GenBank/DDBJ whole genome shotgun (WGS) entry which is preliminary data.</text>
</comment>
<sequence>YAVQTPVFASTDDVGIFNVMPYVSYPYSNNSVPYFHPRTTNSEPLDPLLAVPQIVAQDFVSITDPYILH</sequence>
<reference evidence="1 2" key="1">
    <citation type="submission" date="2017-09" db="EMBL/GenBank/DDBJ databases">
        <title>Depth-based differentiation of microbial function through sediment-hosted aquifers and enrichment of novel symbionts in the deep terrestrial subsurface.</title>
        <authorList>
            <person name="Probst A.J."/>
            <person name="Ladd B."/>
            <person name="Jarett J.K."/>
            <person name="Geller-Mcgrath D.E."/>
            <person name="Sieber C.M."/>
            <person name="Emerson J.B."/>
            <person name="Anantharaman K."/>
            <person name="Thomas B.C."/>
            <person name="Malmstrom R."/>
            <person name="Stieglmeier M."/>
            <person name="Klingl A."/>
            <person name="Woyke T."/>
            <person name="Ryan C.M."/>
            <person name="Banfield J.F."/>
        </authorList>
    </citation>
    <scope>NUCLEOTIDE SEQUENCE [LARGE SCALE GENOMIC DNA]</scope>
    <source>
        <strain evidence="1">CG11_big_fil_rev_8_21_14_0_20_36_8</strain>
    </source>
</reference>
<dbReference type="Proteomes" id="UP000231056">
    <property type="component" value="Unassembled WGS sequence"/>
</dbReference>
<proteinExistence type="predicted"/>
<evidence type="ECO:0000313" key="1">
    <source>
        <dbReference type="EMBL" id="PIQ73821.1"/>
    </source>
</evidence>
<feature type="non-terminal residue" evidence="1">
    <location>
        <position position="1"/>
    </location>
</feature>
<accession>A0A2M6IV29</accession>
<dbReference type="EMBL" id="PCVM01000008">
    <property type="protein sequence ID" value="PIQ73821.1"/>
    <property type="molecule type" value="Genomic_DNA"/>
</dbReference>
<evidence type="ECO:0000313" key="2">
    <source>
        <dbReference type="Proteomes" id="UP000231056"/>
    </source>
</evidence>
<name>A0A2M6IV29_9BACT</name>
<dbReference type="AlphaFoldDB" id="A0A2M6IV29"/>
<gene>
    <name evidence="1" type="ORF">COV58_00390</name>
</gene>
<organism evidence="1 2">
    <name type="scientific">Candidatus Roizmanbacteria bacterium CG11_big_fil_rev_8_21_14_0_20_36_8</name>
    <dbReference type="NCBI Taxonomy" id="1974856"/>
    <lineage>
        <taxon>Bacteria</taxon>
        <taxon>Candidatus Roizmaniibacteriota</taxon>
    </lineage>
</organism>
<protein>
    <submittedName>
        <fullName evidence="1">Uncharacterized protein</fullName>
    </submittedName>
</protein>